<dbReference type="PROSITE" id="PS51450">
    <property type="entry name" value="LRR"/>
    <property type="match status" value="2"/>
</dbReference>
<evidence type="ECO:0000256" key="2">
    <source>
        <dbReference type="ARBA" id="ARBA00022737"/>
    </source>
</evidence>
<evidence type="ECO:0000313" key="4">
    <source>
        <dbReference type="Proteomes" id="UP000606008"/>
    </source>
</evidence>
<dbReference type="PANTHER" id="PTHR48051">
    <property type="match status" value="1"/>
</dbReference>
<name>A0ABX0Q9T4_9BACT</name>
<keyword evidence="4" id="KW-1185">Reference proteome</keyword>
<dbReference type="Pfam" id="PF13855">
    <property type="entry name" value="LRR_8"/>
    <property type="match status" value="1"/>
</dbReference>
<accession>A0ABX0Q9T4</accession>
<protein>
    <submittedName>
        <fullName evidence="3">Leucine-rich repeat domain-containing protein</fullName>
    </submittedName>
</protein>
<keyword evidence="1" id="KW-0433">Leucine-rich repeat</keyword>
<dbReference type="InterPro" id="IPR003591">
    <property type="entry name" value="Leu-rich_rpt_typical-subtyp"/>
</dbReference>
<dbReference type="PANTHER" id="PTHR48051:SF1">
    <property type="entry name" value="RAS SUPPRESSOR PROTEIN 1"/>
    <property type="match status" value="1"/>
</dbReference>
<dbReference type="Proteomes" id="UP000606008">
    <property type="component" value="Unassembled WGS sequence"/>
</dbReference>
<dbReference type="SMART" id="SM00369">
    <property type="entry name" value="LRR_TYP"/>
    <property type="match status" value="2"/>
</dbReference>
<dbReference type="InterPro" id="IPR001611">
    <property type="entry name" value="Leu-rich_rpt"/>
</dbReference>
<gene>
    <name evidence="3" type="ORF">F7231_02020</name>
</gene>
<reference evidence="4" key="2">
    <citation type="submission" date="2023-07" db="EMBL/GenBank/DDBJ databases">
        <authorList>
            <person name="Jung D.-H."/>
        </authorList>
    </citation>
    <scope>NUCLEOTIDE SEQUENCE [LARGE SCALE GENOMIC DNA]</scope>
    <source>
        <strain evidence="4">JA-25</strain>
    </source>
</reference>
<comment type="caution">
    <text evidence="3">The sequence shown here is derived from an EMBL/GenBank/DDBJ whole genome shotgun (WGS) entry which is preliminary data.</text>
</comment>
<reference evidence="4" key="1">
    <citation type="submission" date="2019-09" db="EMBL/GenBank/DDBJ databases">
        <authorList>
            <person name="Jung D.-H."/>
        </authorList>
    </citation>
    <scope>NUCLEOTIDE SEQUENCE [LARGE SCALE GENOMIC DNA]</scope>
    <source>
        <strain evidence="4">JA-25</strain>
    </source>
</reference>
<evidence type="ECO:0000256" key="1">
    <source>
        <dbReference type="ARBA" id="ARBA00022614"/>
    </source>
</evidence>
<dbReference type="EMBL" id="WAEL01000001">
    <property type="protein sequence ID" value="NID08936.1"/>
    <property type="molecule type" value="Genomic_DNA"/>
</dbReference>
<proteinExistence type="predicted"/>
<sequence>MTTSSCLRTVIGRQTKACKLVKPAMNYKAQQRIDAVRLSQSDTLDLSNLDLVALPDEVYTLTWLRVLIVANTNLRPMQSVIDLLSKFQPDEEAKEFVRQLDEEKNEQKNESLVPRQLQTIDARIGLLTALEVLDLRFNQIHQLPDTFGRLSNLRQLILQHNRLEQLPESLSRLADLEVVDVRNNPIRSVPPLPQLDRYEAYAAHFQRQKNEALFAKEYRLAAWFRKRETEFGLLIE</sequence>
<dbReference type="InterPro" id="IPR050216">
    <property type="entry name" value="LRR_domain-containing"/>
</dbReference>
<dbReference type="SUPFAM" id="SSF52058">
    <property type="entry name" value="L domain-like"/>
    <property type="match status" value="1"/>
</dbReference>
<dbReference type="InterPro" id="IPR032675">
    <property type="entry name" value="LRR_dom_sf"/>
</dbReference>
<dbReference type="Gene3D" id="3.80.10.10">
    <property type="entry name" value="Ribonuclease Inhibitor"/>
    <property type="match status" value="1"/>
</dbReference>
<organism evidence="3 4">
    <name type="scientific">Fibrivirga algicola</name>
    <dbReference type="NCBI Taxonomy" id="2950420"/>
    <lineage>
        <taxon>Bacteria</taxon>
        <taxon>Pseudomonadati</taxon>
        <taxon>Bacteroidota</taxon>
        <taxon>Cytophagia</taxon>
        <taxon>Cytophagales</taxon>
        <taxon>Spirosomataceae</taxon>
        <taxon>Fibrivirga</taxon>
    </lineage>
</organism>
<keyword evidence="2" id="KW-0677">Repeat</keyword>
<evidence type="ECO:0000313" key="3">
    <source>
        <dbReference type="EMBL" id="NID08936.1"/>
    </source>
</evidence>